<dbReference type="EMBL" id="GG693862">
    <property type="protein sequence ID" value="EES53466.1"/>
    <property type="molecule type" value="Genomic_DNA"/>
</dbReference>
<dbReference type="NCBIfam" id="TIGR02547">
    <property type="entry name" value="casA_cse1"/>
    <property type="match status" value="1"/>
</dbReference>
<name>C6HV92_9BACT</name>
<evidence type="ECO:0000313" key="2">
    <source>
        <dbReference type="Proteomes" id="UP000009374"/>
    </source>
</evidence>
<dbReference type="Pfam" id="PF09481">
    <property type="entry name" value="CRISPR_Cse1"/>
    <property type="match status" value="1"/>
</dbReference>
<gene>
    <name evidence="1" type="ORF">UBAL3_78920056</name>
</gene>
<proteinExistence type="predicted"/>
<sequence length="498" mass="55538">MVLQNRFNLIDEPWIPVADAGLVSLKDVFLRDSLRALGGNPVQKIAMTKFLLAIAQAAATPENDDEWATMGPKGLAERCLSYLEKWHDRFFLFGEQPFLQMEGVRTAALQSFGAVLPEISTGNTSLLFQSQIEKKLSEADKALISIQLSGFGLGGKADNSLVLTPGYGGKRNPKGKPSVSKSGAWVGYKGYLHSFFFGDNLLKTLWVNLFSRSQIGLMSVYPSGVGTPPWELMPEGEDCPVAKRLKLSLMGRLVPLSGFFLFEEDGLHYTEGIAYPDYKEGGVDPSVAIDDSGKDPKALWVDPEKRPWRSITALLGFLAGRASKGFDCWQLRFNLEKASNHLKTVGIWSGGLRISSNSGKVYIGGSDDFVESLVELPGNLLDKNWFARLSLEIEEMENLSKIVFQTVSNYFKDQRMTEPKQAKNAVQLFWQLCEQQFNELVEACESSESAKSLRPTFVRIVEKVYDLNCPRETARQVEAWVRNRPNLASYLSRMKETA</sequence>
<dbReference type="AlphaFoldDB" id="C6HV92"/>
<dbReference type="Proteomes" id="UP000009374">
    <property type="component" value="Unassembled WGS sequence"/>
</dbReference>
<evidence type="ECO:0000313" key="1">
    <source>
        <dbReference type="EMBL" id="EES53466.1"/>
    </source>
</evidence>
<organism evidence="1 2">
    <name type="scientific">Leptospirillum ferrodiazotrophum</name>
    <dbReference type="NCBI Taxonomy" id="412449"/>
    <lineage>
        <taxon>Bacteria</taxon>
        <taxon>Pseudomonadati</taxon>
        <taxon>Nitrospirota</taxon>
        <taxon>Nitrospiria</taxon>
        <taxon>Nitrospirales</taxon>
        <taxon>Nitrospiraceae</taxon>
        <taxon>Leptospirillum</taxon>
    </lineage>
</organism>
<dbReference type="InterPro" id="IPR013381">
    <property type="entry name" value="CRISPR-assoc_prot_Cse1"/>
</dbReference>
<protein>
    <submittedName>
        <fullName evidence="1">CRISPR-associated protein, Cas1</fullName>
    </submittedName>
</protein>
<keyword evidence="2" id="KW-1185">Reference proteome</keyword>
<reference evidence="1 2" key="1">
    <citation type="journal article" date="2009" name="Appl. Environ. Microbiol.">
        <title>Community genomic and proteomic analyses of chemoautotrophic iron-oxidizing "Leptospirillum rubarum" (Group II) and "Leptospirillum ferrodiazotrophum" (Group III) bacteria in acid mine drainage biofilms.</title>
        <authorList>
            <person name="Goltsman D.S."/>
            <person name="Denef V.J."/>
            <person name="Singer S.W."/>
            <person name="VerBerkmoes N.C."/>
            <person name="Lefsrud M."/>
            <person name="Mueller R.S."/>
            <person name="Dick G.J."/>
            <person name="Sun C.L."/>
            <person name="Wheeler K.E."/>
            <person name="Zemla A."/>
            <person name="Baker B.J."/>
            <person name="Hauser L."/>
            <person name="Land M."/>
            <person name="Shah M.B."/>
            <person name="Thelen M.P."/>
            <person name="Hettich R.L."/>
            <person name="Banfield J.F."/>
        </authorList>
    </citation>
    <scope>NUCLEOTIDE SEQUENCE [LARGE SCALE GENOMIC DNA]</scope>
</reference>
<accession>C6HV92</accession>